<gene>
    <name evidence="1" type="ORF">BO97DRAFT_93525</name>
</gene>
<proteinExistence type="predicted"/>
<dbReference type="RefSeq" id="XP_025550861.1">
    <property type="nucleotide sequence ID" value="XM_025701151.1"/>
</dbReference>
<name>A0A395HV73_ASPHC</name>
<organism evidence="1 2">
    <name type="scientific">Aspergillus homomorphus (strain CBS 101889)</name>
    <dbReference type="NCBI Taxonomy" id="1450537"/>
    <lineage>
        <taxon>Eukaryota</taxon>
        <taxon>Fungi</taxon>
        <taxon>Dikarya</taxon>
        <taxon>Ascomycota</taxon>
        <taxon>Pezizomycotina</taxon>
        <taxon>Eurotiomycetes</taxon>
        <taxon>Eurotiomycetidae</taxon>
        <taxon>Eurotiales</taxon>
        <taxon>Aspergillaceae</taxon>
        <taxon>Aspergillus</taxon>
        <taxon>Aspergillus subgen. Circumdati</taxon>
    </lineage>
</organism>
<sequence>MLCDIYSMDKCGRKYGKRMSSSQTIPRDRAYSRCVVATRLLHHPLICAAKYIGSISVGAHSCLYGAGGCALTWVVQSTDRTNTVRTTRSTVHCATDAVDGSEYPVKMANSGEHGCDTTFS</sequence>
<keyword evidence="2" id="KW-1185">Reference proteome</keyword>
<dbReference type="Proteomes" id="UP000248961">
    <property type="component" value="Unassembled WGS sequence"/>
</dbReference>
<reference evidence="1 2" key="1">
    <citation type="submission" date="2018-02" db="EMBL/GenBank/DDBJ databases">
        <title>The genomes of Aspergillus section Nigri reveals drivers in fungal speciation.</title>
        <authorList>
            <consortium name="DOE Joint Genome Institute"/>
            <person name="Vesth T.C."/>
            <person name="Nybo J."/>
            <person name="Theobald S."/>
            <person name="Brandl J."/>
            <person name="Frisvad J.C."/>
            <person name="Nielsen K.F."/>
            <person name="Lyhne E.K."/>
            <person name="Kogle M.E."/>
            <person name="Kuo A."/>
            <person name="Riley R."/>
            <person name="Clum A."/>
            <person name="Nolan M."/>
            <person name="Lipzen A."/>
            <person name="Salamov A."/>
            <person name="Henrissat B."/>
            <person name="Wiebenga A."/>
            <person name="De vries R.P."/>
            <person name="Grigoriev I.V."/>
            <person name="Mortensen U.H."/>
            <person name="Andersen M.R."/>
            <person name="Baker S.E."/>
        </authorList>
    </citation>
    <scope>NUCLEOTIDE SEQUENCE [LARGE SCALE GENOMIC DNA]</scope>
    <source>
        <strain evidence="1 2">CBS 101889</strain>
    </source>
</reference>
<protein>
    <submittedName>
        <fullName evidence="1">Uncharacterized protein</fullName>
    </submittedName>
</protein>
<dbReference type="VEuPathDB" id="FungiDB:BO97DRAFT_93525"/>
<dbReference type="EMBL" id="KZ824287">
    <property type="protein sequence ID" value="RAL11707.1"/>
    <property type="molecule type" value="Genomic_DNA"/>
</dbReference>
<dbReference type="GeneID" id="37205440"/>
<accession>A0A395HV73</accession>
<dbReference type="AlphaFoldDB" id="A0A395HV73"/>
<evidence type="ECO:0000313" key="2">
    <source>
        <dbReference type="Proteomes" id="UP000248961"/>
    </source>
</evidence>
<evidence type="ECO:0000313" key="1">
    <source>
        <dbReference type="EMBL" id="RAL11707.1"/>
    </source>
</evidence>